<organism evidence="2 3">
    <name type="scientific">Metarhizium guizhouense (strain ARSEF 977)</name>
    <dbReference type="NCBI Taxonomy" id="1276136"/>
    <lineage>
        <taxon>Eukaryota</taxon>
        <taxon>Fungi</taxon>
        <taxon>Dikarya</taxon>
        <taxon>Ascomycota</taxon>
        <taxon>Pezizomycotina</taxon>
        <taxon>Sordariomycetes</taxon>
        <taxon>Hypocreomycetidae</taxon>
        <taxon>Hypocreales</taxon>
        <taxon>Clavicipitaceae</taxon>
        <taxon>Metarhizium</taxon>
    </lineage>
</organism>
<dbReference type="Proteomes" id="UP000031192">
    <property type="component" value="Unassembled WGS sequence"/>
</dbReference>
<evidence type="ECO:0000313" key="2">
    <source>
        <dbReference type="EMBL" id="KID82890.1"/>
    </source>
</evidence>
<gene>
    <name evidence="2" type="ORF">MGU_09814</name>
</gene>
<evidence type="ECO:0000256" key="1">
    <source>
        <dbReference type="SAM" id="MobiDB-lite"/>
    </source>
</evidence>
<dbReference type="AlphaFoldDB" id="A0A0B4G833"/>
<evidence type="ECO:0000313" key="3">
    <source>
        <dbReference type="Proteomes" id="UP000031192"/>
    </source>
</evidence>
<dbReference type="HOGENOM" id="CLU_1661187_0_0_1"/>
<proteinExistence type="predicted"/>
<feature type="region of interest" description="Disordered" evidence="1">
    <location>
        <begin position="50"/>
        <end position="69"/>
    </location>
</feature>
<protein>
    <submittedName>
        <fullName evidence="2">Uncharacterized protein</fullName>
    </submittedName>
</protein>
<accession>A0A0B4G833</accession>
<sequence length="159" mass="17040">MTPSASIALLKPAIQRMQAVAGSSTDILSAVIFRTTPYPSHRAFFKGSMAEGSSTAGNEHDLKSSARPSTVTRPCSGTIIAYDKRLLDRTGEAESSCHWLQGGPGPANVDPNMRGALLPAWWSTCVHAMSYSANFDTTVTPKKIPSKMATQRNKATEKV</sequence>
<reference evidence="2 3" key="1">
    <citation type="journal article" date="2014" name="Proc. Natl. Acad. Sci. U.S.A.">
        <title>Trajectory and genomic determinants of fungal-pathogen speciation and host adaptation.</title>
        <authorList>
            <person name="Hu X."/>
            <person name="Xiao G."/>
            <person name="Zheng P."/>
            <person name="Shang Y."/>
            <person name="Su Y."/>
            <person name="Zhang X."/>
            <person name="Liu X."/>
            <person name="Zhan S."/>
            <person name="St Leger R.J."/>
            <person name="Wang C."/>
        </authorList>
    </citation>
    <scope>NUCLEOTIDE SEQUENCE [LARGE SCALE GENOMIC DNA]</scope>
    <source>
        <strain evidence="2 3">ARSEF 977</strain>
    </source>
</reference>
<name>A0A0B4G833_METGA</name>
<keyword evidence="3" id="KW-1185">Reference proteome</keyword>
<comment type="caution">
    <text evidence="2">The sequence shown here is derived from an EMBL/GenBank/DDBJ whole genome shotgun (WGS) entry which is preliminary data.</text>
</comment>
<dbReference type="EMBL" id="AZNH01000072">
    <property type="protein sequence ID" value="KID82890.1"/>
    <property type="molecule type" value="Genomic_DNA"/>
</dbReference>